<dbReference type="AlphaFoldDB" id="A0A5B9FZ33"/>
<dbReference type="Proteomes" id="UP000321222">
    <property type="component" value="Chromosome"/>
</dbReference>
<organism evidence="1 2">
    <name type="scientific">Flavobacterium alkalisoli</name>
    <dbReference type="NCBI Taxonomy" id="2602769"/>
    <lineage>
        <taxon>Bacteria</taxon>
        <taxon>Pseudomonadati</taxon>
        <taxon>Bacteroidota</taxon>
        <taxon>Flavobacteriia</taxon>
        <taxon>Flavobacteriales</taxon>
        <taxon>Flavobacteriaceae</taxon>
        <taxon>Flavobacterium</taxon>
    </lineage>
</organism>
<proteinExistence type="predicted"/>
<dbReference type="RefSeq" id="WP_147584497.1">
    <property type="nucleotide sequence ID" value="NZ_CP042831.1"/>
</dbReference>
<accession>A0A5B9FZ33</accession>
<dbReference type="KEGG" id="fak:FUA48_16180"/>
<dbReference type="EMBL" id="CP042831">
    <property type="protein sequence ID" value="QEE51058.1"/>
    <property type="molecule type" value="Genomic_DNA"/>
</dbReference>
<reference evidence="1 2" key="1">
    <citation type="submission" date="2019-08" db="EMBL/GenBank/DDBJ databases">
        <title>Flavobacterium alkalisoli sp. nov., isolated from rhizosphere soil of Suaeda salsa.</title>
        <authorList>
            <person name="Sun J.-Q."/>
            <person name="Xu L."/>
        </authorList>
    </citation>
    <scope>NUCLEOTIDE SEQUENCE [LARGE SCALE GENOMIC DNA]</scope>
    <source>
        <strain evidence="1 2">XS-5</strain>
    </source>
</reference>
<gene>
    <name evidence="1" type="ORF">FUA48_16180</name>
</gene>
<keyword evidence="2" id="KW-1185">Reference proteome</keyword>
<protein>
    <submittedName>
        <fullName evidence="1">Uncharacterized protein</fullName>
    </submittedName>
</protein>
<evidence type="ECO:0000313" key="1">
    <source>
        <dbReference type="EMBL" id="QEE51058.1"/>
    </source>
</evidence>
<dbReference type="OrthoDB" id="1132132at2"/>
<evidence type="ECO:0000313" key="2">
    <source>
        <dbReference type="Proteomes" id="UP000321222"/>
    </source>
</evidence>
<sequence length="147" mass="17249">MSTLKTYTITGTSFEGSLVFKYDLNGSLQSYELDGELNDVQKKWLYNGRFPFNEVGIRTFMSINNFTVHGGELDLSFDHFWDAYAFKVGKKPMAANIWKRMSKADKIAALTGIKPYDAHLRRHLQREKANPTTYLNQRYWENEWNKY</sequence>
<name>A0A5B9FZ33_9FLAO</name>